<organism evidence="2 3">
    <name type="scientific">Blastopirellula marina</name>
    <dbReference type="NCBI Taxonomy" id="124"/>
    <lineage>
        <taxon>Bacteria</taxon>
        <taxon>Pseudomonadati</taxon>
        <taxon>Planctomycetota</taxon>
        <taxon>Planctomycetia</taxon>
        <taxon>Pirellulales</taxon>
        <taxon>Pirellulaceae</taxon>
        <taxon>Blastopirellula</taxon>
    </lineage>
</organism>
<dbReference type="EMBL" id="PUHY01000006">
    <property type="protein sequence ID" value="PQO36052.1"/>
    <property type="molecule type" value="Genomic_DNA"/>
</dbReference>
<reference evidence="2 3" key="1">
    <citation type="submission" date="2018-02" db="EMBL/GenBank/DDBJ databases">
        <title>Comparative genomes isolates from brazilian mangrove.</title>
        <authorList>
            <person name="Araujo J.E."/>
            <person name="Taketani R.G."/>
            <person name="Silva M.C.P."/>
            <person name="Loureco M.V."/>
            <person name="Andreote F.D."/>
        </authorList>
    </citation>
    <scope>NUCLEOTIDE SEQUENCE [LARGE SCALE GENOMIC DNA]</scope>
    <source>
        <strain evidence="2 3">Hex-1 MGV</strain>
    </source>
</reference>
<keyword evidence="1" id="KW-0812">Transmembrane</keyword>
<gene>
    <name evidence="2" type="ORF">C5Y83_08990</name>
</gene>
<sequence length="126" mass="13471">MNDPPEATNVATDRVRFSLATLMELTTACAVASSLAWLIGPVASFILMLATCGIVLRQGWAVLFAMVALFAVAGAAHSERIDAEVLIGFGASLLFIGLFAWYRVAVRKRFVESPTSGQETKKGHSP</sequence>
<feature type="transmembrane region" description="Helical" evidence="1">
    <location>
        <begin position="83"/>
        <end position="102"/>
    </location>
</feature>
<keyword evidence="1" id="KW-1133">Transmembrane helix</keyword>
<feature type="transmembrane region" description="Helical" evidence="1">
    <location>
        <begin position="25"/>
        <end position="47"/>
    </location>
</feature>
<evidence type="ECO:0000313" key="2">
    <source>
        <dbReference type="EMBL" id="PQO36052.1"/>
    </source>
</evidence>
<keyword evidence="1" id="KW-0472">Membrane</keyword>
<feature type="transmembrane region" description="Helical" evidence="1">
    <location>
        <begin position="59"/>
        <end position="77"/>
    </location>
</feature>
<evidence type="ECO:0000313" key="3">
    <source>
        <dbReference type="Proteomes" id="UP000238322"/>
    </source>
</evidence>
<proteinExistence type="predicted"/>
<dbReference type="RefSeq" id="WP_105329341.1">
    <property type="nucleotide sequence ID" value="NZ_PUHY01000006.1"/>
</dbReference>
<comment type="caution">
    <text evidence="2">The sequence shown here is derived from an EMBL/GenBank/DDBJ whole genome shotgun (WGS) entry which is preliminary data.</text>
</comment>
<evidence type="ECO:0000256" key="1">
    <source>
        <dbReference type="SAM" id="Phobius"/>
    </source>
</evidence>
<accession>A0A2S8FV41</accession>
<protein>
    <submittedName>
        <fullName evidence="2">Uncharacterized protein</fullName>
    </submittedName>
</protein>
<dbReference type="OrthoDB" id="9959652at2"/>
<dbReference type="Proteomes" id="UP000238322">
    <property type="component" value="Unassembled WGS sequence"/>
</dbReference>
<name>A0A2S8FV41_9BACT</name>
<dbReference type="AlphaFoldDB" id="A0A2S8FV41"/>